<evidence type="ECO:0000313" key="1">
    <source>
        <dbReference type="EMBL" id="THD19733.1"/>
    </source>
</evidence>
<accession>A0A4E0QXR0</accession>
<comment type="caution">
    <text evidence="1">The sequence shown here is derived from an EMBL/GenBank/DDBJ whole genome shotgun (WGS) entry which is preliminary data.</text>
</comment>
<name>A0A4E0QXR0_FASHE</name>
<keyword evidence="2" id="KW-1185">Reference proteome</keyword>
<gene>
    <name evidence="1" type="ORF">D915_009419</name>
</gene>
<protein>
    <submittedName>
        <fullName evidence="1">Uncharacterized protein</fullName>
    </submittedName>
</protein>
<evidence type="ECO:0000313" key="2">
    <source>
        <dbReference type="Proteomes" id="UP000230066"/>
    </source>
</evidence>
<sequence length="137" mass="15610">MLLIQDDTARRHHHQVPSAFMRSVVEPSNCQLPEPRLLNSPFIWVTLVSLVPWYSDRFASIGTILSNHRVILPGCSDPVTLSKRDTDQRLVTLLALVDVISDTDENGLPISRVIIHQRLHHLPQLIVHWECTQTVIL</sequence>
<dbReference type="AlphaFoldDB" id="A0A4E0QXR0"/>
<organism evidence="1 2">
    <name type="scientific">Fasciola hepatica</name>
    <name type="common">Liver fluke</name>
    <dbReference type="NCBI Taxonomy" id="6192"/>
    <lineage>
        <taxon>Eukaryota</taxon>
        <taxon>Metazoa</taxon>
        <taxon>Spiralia</taxon>
        <taxon>Lophotrochozoa</taxon>
        <taxon>Platyhelminthes</taxon>
        <taxon>Trematoda</taxon>
        <taxon>Digenea</taxon>
        <taxon>Plagiorchiida</taxon>
        <taxon>Echinostomata</taxon>
        <taxon>Echinostomatoidea</taxon>
        <taxon>Fasciolidae</taxon>
        <taxon>Fasciola</taxon>
    </lineage>
</organism>
<reference evidence="1" key="1">
    <citation type="submission" date="2019-03" db="EMBL/GenBank/DDBJ databases">
        <title>Improved annotation for the trematode Fasciola hepatica.</title>
        <authorList>
            <person name="Choi Y.-J."/>
            <person name="Martin J."/>
            <person name="Mitreva M."/>
        </authorList>
    </citation>
    <scope>NUCLEOTIDE SEQUENCE [LARGE SCALE GENOMIC DNA]</scope>
</reference>
<dbReference type="EMBL" id="JXXN02005728">
    <property type="protein sequence ID" value="THD19733.1"/>
    <property type="molecule type" value="Genomic_DNA"/>
</dbReference>
<proteinExistence type="predicted"/>
<dbReference type="Proteomes" id="UP000230066">
    <property type="component" value="Unassembled WGS sequence"/>
</dbReference>